<dbReference type="Gene3D" id="3.30.40.10">
    <property type="entry name" value="Zinc/RING finger domain, C3HC4 (zinc finger)"/>
    <property type="match status" value="1"/>
</dbReference>
<feature type="region of interest" description="Disordered" evidence="1">
    <location>
        <begin position="283"/>
        <end position="371"/>
    </location>
</feature>
<reference evidence="3" key="1">
    <citation type="submission" date="2023-01" db="EMBL/GenBank/DDBJ databases">
        <title>The chitinases involved in constricting ring structure development in the nematode-trapping fungus Drechslerella dactyloides.</title>
        <authorList>
            <person name="Wang R."/>
            <person name="Zhang L."/>
            <person name="Tang P."/>
            <person name="Li S."/>
            <person name="Liang L."/>
        </authorList>
    </citation>
    <scope>NUCLEOTIDE SEQUENCE</scope>
    <source>
        <strain evidence="3">YMF1.00031</strain>
    </source>
</reference>
<dbReference type="Proteomes" id="UP001221413">
    <property type="component" value="Unassembled WGS sequence"/>
</dbReference>
<evidence type="ECO:0000313" key="3">
    <source>
        <dbReference type="EMBL" id="KAJ6262949.1"/>
    </source>
</evidence>
<evidence type="ECO:0000256" key="1">
    <source>
        <dbReference type="SAM" id="MobiDB-lite"/>
    </source>
</evidence>
<feature type="chain" id="PRO_5041947108" description="RING-type domain-containing protein" evidence="2">
    <location>
        <begin position="21"/>
        <end position="468"/>
    </location>
</feature>
<evidence type="ECO:0008006" key="5">
    <source>
        <dbReference type="Google" id="ProtNLM"/>
    </source>
</evidence>
<protein>
    <recommendedName>
        <fullName evidence="5">RING-type domain-containing protein</fullName>
    </recommendedName>
</protein>
<evidence type="ECO:0000313" key="4">
    <source>
        <dbReference type="Proteomes" id="UP001221413"/>
    </source>
</evidence>
<keyword evidence="4" id="KW-1185">Reference proteome</keyword>
<proteinExistence type="predicted"/>
<feature type="signal peptide" evidence="2">
    <location>
        <begin position="1"/>
        <end position="20"/>
    </location>
</feature>
<name>A0AAD6J1U9_DREDA</name>
<keyword evidence="2" id="KW-0732">Signal</keyword>
<feature type="compositionally biased region" description="Low complexity" evidence="1">
    <location>
        <begin position="312"/>
        <end position="336"/>
    </location>
</feature>
<comment type="caution">
    <text evidence="3">The sequence shown here is derived from an EMBL/GenBank/DDBJ whole genome shotgun (WGS) entry which is preliminary data.</text>
</comment>
<dbReference type="AlphaFoldDB" id="A0AAD6J1U9"/>
<gene>
    <name evidence="3" type="ORF">Dda_1507</name>
</gene>
<sequence>MRYPAWLSTAAILLLMPAAARPPDVPEWENFAFEIQGDAIVEDENGREHRSQVAIFGQDSHDGTRIPESCYKLYDFDTGTQFRFYNVRRLGVNVNYYDDRALDQNIIWEFFRDDDCLIENAPRMLVRSGLYNLPTEGVEWRIGSFRLIDPLALRFMDDERLTRVTEAEEARLLRTQEEWDRARRLFEDVREDLLSGASELECPICQLPLAREEITTTWVGYCSHSYHPECMTGLWQASFNPRRRDPEGFLTDGDIVTQRGRTGFRLSQVVDCPQCRRPLNLRQMARIPTQRVDPDAGQLERQPGDQAQIPAPNENQDPNPQIIQPQGQGNLNINPNVADEGVHLLTPPRLDNRDRLSSGLGPPSIQTTPGSELDEFLDYYTVRERANIFFNPMINRDRAPNPFIGPVDFTSDVREVPMRQGIGLRLPDAGGTNPSPLVEEGDFYEADVGEGISSFNGITRSLLRNQLG</sequence>
<dbReference type="InterPro" id="IPR013083">
    <property type="entry name" value="Znf_RING/FYVE/PHD"/>
</dbReference>
<organism evidence="3 4">
    <name type="scientific">Drechslerella dactyloides</name>
    <name type="common">Nematode-trapping fungus</name>
    <name type="synonym">Arthrobotrys dactyloides</name>
    <dbReference type="NCBI Taxonomy" id="74499"/>
    <lineage>
        <taxon>Eukaryota</taxon>
        <taxon>Fungi</taxon>
        <taxon>Dikarya</taxon>
        <taxon>Ascomycota</taxon>
        <taxon>Pezizomycotina</taxon>
        <taxon>Orbiliomycetes</taxon>
        <taxon>Orbiliales</taxon>
        <taxon>Orbiliaceae</taxon>
        <taxon>Drechslerella</taxon>
    </lineage>
</organism>
<dbReference type="SUPFAM" id="SSF57850">
    <property type="entry name" value="RING/U-box"/>
    <property type="match status" value="1"/>
</dbReference>
<dbReference type="EMBL" id="JAQGDS010000002">
    <property type="protein sequence ID" value="KAJ6262949.1"/>
    <property type="molecule type" value="Genomic_DNA"/>
</dbReference>
<accession>A0AAD6J1U9</accession>
<evidence type="ECO:0000256" key="2">
    <source>
        <dbReference type="SAM" id="SignalP"/>
    </source>
</evidence>